<dbReference type="AlphaFoldDB" id="A0A850C9N1"/>
<sequence>MSGAASPDRWGDEHAIDLGAVDAPADEAPPVPTTVDVPRRRFRFPNAAMALAAVLFLVAAGAVAVAKWSPFGKRDAEGVVTAFLEAAQAGDIRGALAFTDQPHATGDFLVEEALDTRWSIVEVGQVASAPSAREGRYVSQVYAEIEAFDGTRIGFRYFVGIEDGEVRIENALSGSEAYPAFDHLDVNGVTVPVDEAMGITNIVLLPGIYEFYPELPSTMELESEGVLLTLGNRFIPLGGDYADEWLPIPWPTVSAEGAALIDRALHAHLDACALDTERADCPFAFPEDDARTIAPAPGAVWEITAYPTVRAQWWGYELLQGFTLVTTVPGEARMAVVVTEDGESRETVVSCPVWADGLYADLDFDGGAVIRRPDGTTLERCSSLVEVG</sequence>
<evidence type="ECO:0008006" key="4">
    <source>
        <dbReference type="Google" id="ProtNLM"/>
    </source>
</evidence>
<keyword evidence="1" id="KW-0472">Membrane</keyword>
<protein>
    <recommendedName>
        <fullName evidence="4">DUF4878 domain-containing protein</fullName>
    </recommendedName>
</protein>
<organism evidence="2 3">
    <name type="scientific">Glycomyces artemisiae</name>
    <dbReference type="NCBI Taxonomy" id="1076443"/>
    <lineage>
        <taxon>Bacteria</taxon>
        <taxon>Bacillati</taxon>
        <taxon>Actinomycetota</taxon>
        <taxon>Actinomycetes</taxon>
        <taxon>Glycomycetales</taxon>
        <taxon>Glycomycetaceae</taxon>
        <taxon>Glycomyces</taxon>
    </lineage>
</organism>
<evidence type="ECO:0000313" key="2">
    <source>
        <dbReference type="EMBL" id="NUQ87552.1"/>
    </source>
</evidence>
<name>A0A850C9N1_9ACTN</name>
<keyword evidence="1" id="KW-1133">Transmembrane helix</keyword>
<dbReference type="Proteomes" id="UP000574690">
    <property type="component" value="Unassembled WGS sequence"/>
</dbReference>
<feature type="transmembrane region" description="Helical" evidence="1">
    <location>
        <begin position="47"/>
        <end position="66"/>
    </location>
</feature>
<accession>A0A850C9N1</accession>
<evidence type="ECO:0000313" key="3">
    <source>
        <dbReference type="Proteomes" id="UP000574690"/>
    </source>
</evidence>
<proteinExistence type="predicted"/>
<reference evidence="2 3" key="1">
    <citation type="submission" date="2020-05" db="EMBL/GenBank/DDBJ databases">
        <title>DNA-SIP metagenomic assembled genomes.</title>
        <authorList>
            <person name="Yu J."/>
        </authorList>
    </citation>
    <scope>NUCLEOTIDE SEQUENCE [LARGE SCALE GENOMIC DNA]</scope>
    <source>
        <strain evidence="2">Bin5.27</strain>
    </source>
</reference>
<dbReference type="EMBL" id="JABFXE010000161">
    <property type="protein sequence ID" value="NUQ87552.1"/>
    <property type="molecule type" value="Genomic_DNA"/>
</dbReference>
<keyword evidence="1" id="KW-0812">Transmembrane</keyword>
<gene>
    <name evidence="2" type="ORF">HOQ43_03695</name>
</gene>
<evidence type="ECO:0000256" key="1">
    <source>
        <dbReference type="SAM" id="Phobius"/>
    </source>
</evidence>
<comment type="caution">
    <text evidence="2">The sequence shown here is derived from an EMBL/GenBank/DDBJ whole genome shotgun (WGS) entry which is preliminary data.</text>
</comment>